<accession>A0A1C4WJY9</accession>
<organism evidence="1 2">
    <name type="scientific">Micromonospora echinospora</name>
    <name type="common">Micromonospora purpurea</name>
    <dbReference type="NCBI Taxonomy" id="1877"/>
    <lineage>
        <taxon>Bacteria</taxon>
        <taxon>Bacillati</taxon>
        <taxon>Actinomycetota</taxon>
        <taxon>Actinomycetes</taxon>
        <taxon>Micromonosporales</taxon>
        <taxon>Micromonosporaceae</taxon>
        <taxon>Micromonospora</taxon>
    </lineage>
</organism>
<sequence length="66" mass="6438">MALLVSRRDALDGYQSLHAGHGYAPPGVGAVAAGVVGGAALGFAGGMVADEVFDSFGDDEGGDEEG</sequence>
<gene>
    <name evidence="1" type="ORF">GA0070618_2262</name>
</gene>
<dbReference type="AlphaFoldDB" id="A0A1C4WJY9"/>
<proteinExistence type="predicted"/>
<evidence type="ECO:0000313" key="2">
    <source>
        <dbReference type="Proteomes" id="UP000198253"/>
    </source>
</evidence>
<dbReference type="InParanoid" id="A0A1C4WJY9"/>
<evidence type="ECO:0000313" key="1">
    <source>
        <dbReference type="EMBL" id="SCE96484.1"/>
    </source>
</evidence>
<reference evidence="2" key="1">
    <citation type="submission" date="2016-06" db="EMBL/GenBank/DDBJ databases">
        <authorList>
            <person name="Varghese N."/>
            <person name="Submissions Spin"/>
        </authorList>
    </citation>
    <scope>NUCLEOTIDE SEQUENCE [LARGE SCALE GENOMIC DNA]</scope>
    <source>
        <strain evidence="2">DSM 43816</strain>
    </source>
</reference>
<dbReference type="EMBL" id="LT607413">
    <property type="protein sequence ID" value="SCE96484.1"/>
    <property type="molecule type" value="Genomic_DNA"/>
</dbReference>
<protein>
    <submittedName>
        <fullName evidence="1">Uncharacterized protein</fullName>
    </submittedName>
</protein>
<dbReference type="Proteomes" id="UP000198253">
    <property type="component" value="Chromosome I"/>
</dbReference>
<dbReference type="RefSeq" id="WP_231931702.1">
    <property type="nucleotide sequence ID" value="NZ_LT607413.1"/>
</dbReference>
<keyword evidence="2" id="KW-1185">Reference proteome</keyword>
<name>A0A1C4WJY9_MICEC</name>